<proteinExistence type="inferred from homology"/>
<feature type="domain" description="Polyphosphate kinase C-terminal" evidence="9">
    <location>
        <begin position="201"/>
        <end position="347"/>
    </location>
</feature>
<evidence type="ECO:0000313" key="11">
    <source>
        <dbReference type="EMBL" id="CAA9231157.1"/>
    </source>
</evidence>
<dbReference type="FunFam" id="3.30.870.10:FF:000001">
    <property type="entry name" value="Polyphosphate kinase"/>
    <property type="match status" value="1"/>
</dbReference>
<dbReference type="GO" id="GO:0008976">
    <property type="term" value="F:polyphosphate kinase activity"/>
    <property type="evidence" value="ECO:0007669"/>
    <property type="project" value="UniProtKB-EC"/>
</dbReference>
<keyword evidence="5 11" id="KW-0418">Kinase</keyword>
<evidence type="ECO:0000256" key="7">
    <source>
        <dbReference type="ARBA" id="ARBA00022842"/>
    </source>
</evidence>
<dbReference type="GO" id="GO:0009358">
    <property type="term" value="C:polyphosphate kinase complex"/>
    <property type="evidence" value="ECO:0007669"/>
    <property type="project" value="InterPro"/>
</dbReference>
<evidence type="ECO:0000259" key="9">
    <source>
        <dbReference type="Pfam" id="PF13090"/>
    </source>
</evidence>
<keyword evidence="6" id="KW-0067">ATP-binding</keyword>
<evidence type="ECO:0000256" key="5">
    <source>
        <dbReference type="ARBA" id="ARBA00022777"/>
    </source>
</evidence>
<dbReference type="GO" id="GO:0006799">
    <property type="term" value="P:polyphosphate biosynthetic process"/>
    <property type="evidence" value="ECO:0007669"/>
    <property type="project" value="InterPro"/>
</dbReference>
<evidence type="ECO:0000256" key="4">
    <source>
        <dbReference type="ARBA" id="ARBA00022741"/>
    </source>
</evidence>
<evidence type="ECO:0000256" key="1">
    <source>
        <dbReference type="ARBA" id="ARBA00022553"/>
    </source>
</evidence>
<keyword evidence="3" id="KW-0479">Metal-binding</keyword>
<dbReference type="Pfam" id="PF17941">
    <property type="entry name" value="PP_kinase_C_1"/>
    <property type="match status" value="1"/>
</dbReference>
<dbReference type="PANTHER" id="PTHR30218:SF0">
    <property type="entry name" value="POLYPHOSPHATE KINASE"/>
    <property type="match status" value="1"/>
</dbReference>
<comment type="catalytic activity">
    <reaction evidence="8">
        <text>[phosphate](n) + ATP = [phosphate](n+1) + ADP</text>
        <dbReference type="Rhea" id="RHEA:19573"/>
        <dbReference type="Rhea" id="RHEA-COMP:9859"/>
        <dbReference type="Rhea" id="RHEA-COMP:14280"/>
        <dbReference type="ChEBI" id="CHEBI:16838"/>
        <dbReference type="ChEBI" id="CHEBI:30616"/>
        <dbReference type="ChEBI" id="CHEBI:456216"/>
        <dbReference type="EC" id="2.7.4.1"/>
    </reaction>
</comment>
<evidence type="ECO:0000259" key="10">
    <source>
        <dbReference type="Pfam" id="PF17941"/>
    </source>
</evidence>
<dbReference type="Gene3D" id="3.30.870.10">
    <property type="entry name" value="Endonuclease Chain A"/>
    <property type="match status" value="2"/>
</dbReference>
<reference evidence="11" key="1">
    <citation type="submission" date="2020-02" db="EMBL/GenBank/DDBJ databases">
        <authorList>
            <person name="Meier V. D."/>
        </authorList>
    </citation>
    <scope>NUCLEOTIDE SEQUENCE</scope>
    <source>
        <strain evidence="11">AVDCRST_MAG93</strain>
    </source>
</reference>
<keyword evidence="4" id="KW-0547">Nucleotide-binding</keyword>
<evidence type="ECO:0000256" key="6">
    <source>
        <dbReference type="ARBA" id="ARBA00022840"/>
    </source>
</evidence>
<sequence length="348" mass="39281">MELYKLPRPDLKDPPFEPVIPPALAHSDPFTAIRTSDQLLHHPFESFQPVLDLLNAAADDPNVLAIKQTLYRVGKDKPIVDALMRAREQGKQVTVLVELKARFDEENNIVWAKQLEQAGVHVVYGLLGLKTHCKVALIVRREPEGMRRYVHLSTGNYNVSSTRVYTDIGLMTCDPEVGADASDLFNFLTGYSSLEHYRAFAVAPLSLRSEVIALIDREIEHHRAHGGGRLIFKMNGLNDVGMADALYRASQAGVEIDLIVRGICSLRPGVPELSPTIRVRSIIGRFLEHSRIFYFGDGGREEIYLASADLMTRNLDRRVETMFPVRQPPIRERIRDEILQAYLDDTEN</sequence>
<dbReference type="CDD" id="cd09165">
    <property type="entry name" value="PLDc_PaPPK1_C1_like"/>
    <property type="match status" value="1"/>
</dbReference>
<dbReference type="InterPro" id="IPR025200">
    <property type="entry name" value="PPK_C_dom2"/>
</dbReference>
<dbReference type="NCBIfam" id="TIGR03705">
    <property type="entry name" value="poly_P_kin"/>
    <property type="match status" value="1"/>
</dbReference>
<dbReference type="EC" id="2.7.4.1" evidence="8"/>
<feature type="domain" description="Polyphosphate kinase C-terminal" evidence="10">
    <location>
        <begin position="30"/>
        <end position="192"/>
    </location>
</feature>
<dbReference type="EMBL" id="CADCTR010000289">
    <property type="protein sequence ID" value="CAA9231157.1"/>
    <property type="molecule type" value="Genomic_DNA"/>
</dbReference>
<dbReference type="Pfam" id="PF13090">
    <property type="entry name" value="PP_kinase_C"/>
    <property type="match status" value="1"/>
</dbReference>
<organism evidence="11">
    <name type="scientific">uncultured Chloroflexia bacterium</name>
    <dbReference type="NCBI Taxonomy" id="1672391"/>
    <lineage>
        <taxon>Bacteria</taxon>
        <taxon>Bacillati</taxon>
        <taxon>Chloroflexota</taxon>
        <taxon>Chloroflexia</taxon>
        <taxon>environmental samples</taxon>
    </lineage>
</organism>
<comment type="function">
    <text evidence="8">Catalyzes the reversible transfer of the terminal phosphate of ATP to form a long-chain polyphosphate (polyP).</text>
</comment>
<keyword evidence="1 8" id="KW-0597">Phosphoprotein</keyword>
<dbReference type="SUPFAM" id="SSF56024">
    <property type="entry name" value="Phospholipase D/nuclease"/>
    <property type="match status" value="2"/>
</dbReference>
<dbReference type="GO" id="GO:0046872">
    <property type="term" value="F:metal ion binding"/>
    <property type="evidence" value="ECO:0007669"/>
    <property type="project" value="UniProtKB-KW"/>
</dbReference>
<protein>
    <recommendedName>
        <fullName evidence="8">Polyphosphate kinase</fullName>
        <ecNumber evidence="8">2.7.4.1</ecNumber>
    </recommendedName>
</protein>
<evidence type="ECO:0000256" key="3">
    <source>
        <dbReference type="ARBA" id="ARBA00022723"/>
    </source>
</evidence>
<evidence type="ECO:0000256" key="8">
    <source>
        <dbReference type="RuleBase" id="RU003800"/>
    </source>
</evidence>
<evidence type="ECO:0000256" key="2">
    <source>
        <dbReference type="ARBA" id="ARBA00022679"/>
    </source>
</evidence>
<name>A0A6J4HQ78_9CHLR</name>
<feature type="non-terminal residue" evidence="11">
    <location>
        <position position="348"/>
    </location>
</feature>
<dbReference type="GO" id="GO:0005524">
    <property type="term" value="F:ATP binding"/>
    <property type="evidence" value="ECO:0007669"/>
    <property type="project" value="UniProtKB-KW"/>
</dbReference>
<dbReference type="CDD" id="cd09168">
    <property type="entry name" value="PLDc_PaPPK1_C2_like"/>
    <property type="match status" value="1"/>
</dbReference>
<dbReference type="PANTHER" id="PTHR30218">
    <property type="entry name" value="POLYPHOSPHATE KINASE"/>
    <property type="match status" value="1"/>
</dbReference>
<keyword evidence="7" id="KW-0460">Magnesium</keyword>
<comment type="similarity">
    <text evidence="8">Belongs to the polyphosphate kinase 1 (PPK1) family.</text>
</comment>
<dbReference type="InterPro" id="IPR003414">
    <property type="entry name" value="PP_kinase"/>
</dbReference>
<dbReference type="InterPro" id="IPR041108">
    <property type="entry name" value="PP_kinase_C_1"/>
</dbReference>
<gene>
    <name evidence="11" type="ORF">AVDCRST_MAG93-887</name>
</gene>
<comment type="PTM">
    <text evidence="8">An intermediate of this reaction is the autophosphorylated ppk in which a phosphate is covalently linked to a histidine residue through a N-P bond.</text>
</comment>
<dbReference type="AlphaFoldDB" id="A0A6J4HQ78"/>
<accession>A0A6J4HQ78</accession>
<keyword evidence="2 8" id="KW-0808">Transferase</keyword>